<name>A0ABW3H936_9SPHN</name>
<dbReference type="RefSeq" id="WP_264943550.1">
    <property type="nucleotide sequence ID" value="NZ_JAPDRA010000003.1"/>
</dbReference>
<evidence type="ECO:0000313" key="1">
    <source>
        <dbReference type="EMBL" id="MFD0946176.1"/>
    </source>
</evidence>
<accession>A0ABW3H936</accession>
<dbReference type="EMBL" id="JBHTJG010000003">
    <property type="protein sequence ID" value="MFD0946176.1"/>
    <property type="molecule type" value="Genomic_DNA"/>
</dbReference>
<evidence type="ECO:0008006" key="3">
    <source>
        <dbReference type="Google" id="ProtNLM"/>
    </source>
</evidence>
<protein>
    <recommendedName>
        <fullName evidence="3">Tetratricopeptide repeat protein</fullName>
    </recommendedName>
</protein>
<dbReference type="Proteomes" id="UP001596977">
    <property type="component" value="Unassembled WGS sequence"/>
</dbReference>
<sequence length="249" mass="25488">MHAAAALALILAAQEAPPAGEAPERRLSQCLLLARGDTAEAEAQARRWIADGGAQRARQCLGVALANQGRWADAAAAFAQAARESEAVPGERAGPMWALAGNAWLAAGEPEQARDALDLAITGGLAGTPLGEAHLDRARARMALGDKPGARADLDVALREAPGVQLAWLLSAALARRMDDPVRAASDIGEALGLAPDDPVTLLEAGNIAAMAGDEAAARRHWTRVTEVAPGSREAEAARGALAQFAAGG</sequence>
<keyword evidence="2" id="KW-1185">Reference proteome</keyword>
<reference evidence="2" key="1">
    <citation type="journal article" date="2019" name="Int. J. Syst. Evol. Microbiol.">
        <title>The Global Catalogue of Microorganisms (GCM) 10K type strain sequencing project: providing services to taxonomists for standard genome sequencing and annotation.</title>
        <authorList>
            <consortium name="The Broad Institute Genomics Platform"/>
            <consortium name="The Broad Institute Genome Sequencing Center for Infectious Disease"/>
            <person name="Wu L."/>
            <person name="Ma J."/>
        </authorList>
    </citation>
    <scope>NUCLEOTIDE SEQUENCE [LARGE SCALE GENOMIC DNA]</scope>
    <source>
        <strain evidence="2">CCUG 62982</strain>
    </source>
</reference>
<evidence type="ECO:0000313" key="2">
    <source>
        <dbReference type="Proteomes" id="UP001596977"/>
    </source>
</evidence>
<organism evidence="1 2">
    <name type="scientific">Sphingomonas canadensis</name>
    <dbReference type="NCBI Taxonomy" id="1219257"/>
    <lineage>
        <taxon>Bacteria</taxon>
        <taxon>Pseudomonadati</taxon>
        <taxon>Pseudomonadota</taxon>
        <taxon>Alphaproteobacteria</taxon>
        <taxon>Sphingomonadales</taxon>
        <taxon>Sphingomonadaceae</taxon>
        <taxon>Sphingomonas</taxon>
    </lineage>
</organism>
<gene>
    <name evidence="1" type="ORF">ACFQ1E_07505</name>
</gene>
<dbReference type="SUPFAM" id="SSF48452">
    <property type="entry name" value="TPR-like"/>
    <property type="match status" value="1"/>
</dbReference>
<dbReference type="Gene3D" id="1.25.40.10">
    <property type="entry name" value="Tetratricopeptide repeat domain"/>
    <property type="match status" value="2"/>
</dbReference>
<comment type="caution">
    <text evidence="1">The sequence shown here is derived from an EMBL/GenBank/DDBJ whole genome shotgun (WGS) entry which is preliminary data.</text>
</comment>
<proteinExistence type="predicted"/>
<dbReference type="InterPro" id="IPR011990">
    <property type="entry name" value="TPR-like_helical_dom_sf"/>
</dbReference>